<evidence type="ECO:0000313" key="1">
    <source>
        <dbReference type="EMBL" id="EAQ82798.1"/>
    </source>
</evidence>
<dbReference type="EMBL" id="AANZ01000001">
    <property type="protein sequence ID" value="EAQ82798.1"/>
    <property type="molecule type" value="Genomic_DNA"/>
</dbReference>
<sequence length="289" mass="32749">MFSVKFCGLAISHGHDCIANLLNKGLPTMGKREQLKLAKAPLALALVQLRFSPVLRMSKYVPDIQETLRGMGFTKYVEEQMQQLTLGVMPIAESDVRWIFGGRKRREAIILTKDFVTYEVSSYTNFEEFVARFSAALDVIANYANITEAVQIGLRYVNVIRPTEEILANDCLQTSIRGLSAEELGVTKSRFEFLIRAETECGHLLVKSYEHDGKKFIPPEIGVTHLDFDNKPGEGELFRVLDFDHIEKCECELNNEILIGKLWKLHDILETAFEHSVSREALNHWKGGA</sequence>
<gene>
    <name evidence="1" type="ORF">DSM3645_10372</name>
</gene>
<accession>A3ZM15</accession>
<proteinExistence type="predicted"/>
<dbReference type="NCBIfam" id="TIGR04255">
    <property type="entry name" value="sporadTIGR04255"/>
    <property type="match status" value="1"/>
</dbReference>
<evidence type="ECO:0000313" key="2">
    <source>
        <dbReference type="Proteomes" id="UP000004358"/>
    </source>
</evidence>
<comment type="caution">
    <text evidence="1">The sequence shown here is derived from an EMBL/GenBank/DDBJ whole genome shotgun (WGS) entry which is preliminary data.</text>
</comment>
<dbReference type="AlphaFoldDB" id="A3ZM15"/>
<reference evidence="1 2" key="1">
    <citation type="submission" date="2006-02" db="EMBL/GenBank/DDBJ databases">
        <authorList>
            <person name="Amann R."/>
            <person name="Ferriera S."/>
            <person name="Johnson J."/>
            <person name="Kravitz S."/>
            <person name="Halpern A."/>
            <person name="Remington K."/>
            <person name="Beeson K."/>
            <person name="Tran B."/>
            <person name="Rogers Y.-H."/>
            <person name="Friedman R."/>
            <person name="Venter J.C."/>
        </authorList>
    </citation>
    <scope>NUCLEOTIDE SEQUENCE [LARGE SCALE GENOMIC DNA]</scope>
    <source>
        <strain evidence="1 2">DSM 3645</strain>
    </source>
</reference>
<evidence type="ECO:0008006" key="3">
    <source>
        <dbReference type="Google" id="ProtNLM"/>
    </source>
</evidence>
<dbReference type="InterPro" id="IPR026349">
    <property type="entry name" value="CHP04255"/>
</dbReference>
<organism evidence="1 2">
    <name type="scientific">Blastopirellula marina DSM 3645</name>
    <dbReference type="NCBI Taxonomy" id="314230"/>
    <lineage>
        <taxon>Bacteria</taxon>
        <taxon>Pseudomonadati</taxon>
        <taxon>Planctomycetota</taxon>
        <taxon>Planctomycetia</taxon>
        <taxon>Pirellulales</taxon>
        <taxon>Pirellulaceae</taxon>
        <taxon>Blastopirellula</taxon>
    </lineage>
</organism>
<name>A3ZM15_9BACT</name>
<dbReference type="HOGENOM" id="CLU_092413_0_0_0"/>
<dbReference type="eggNOG" id="ENOG50323TK">
    <property type="taxonomic scope" value="Bacteria"/>
</dbReference>
<dbReference type="Proteomes" id="UP000004358">
    <property type="component" value="Unassembled WGS sequence"/>
</dbReference>
<dbReference type="OrthoDB" id="7107919at2"/>
<protein>
    <recommendedName>
        <fullName evidence="3">TIGR04255 family protein</fullName>
    </recommendedName>
</protein>